<dbReference type="GO" id="GO:0005615">
    <property type="term" value="C:extracellular space"/>
    <property type="evidence" value="ECO:0007669"/>
    <property type="project" value="TreeGrafter"/>
</dbReference>
<gene>
    <name evidence="9" type="primary">OMD</name>
</gene>
<feature type="compositionally biased region" description="Acidic residues" evidence="5">
    <location>
        <begin position="395"/>
        <end position="406"/>
    </location>
</feature>
<dbReference type="RefSeq" id="XP_013927124.1">
    <property type="nucleotide sequence ID" value="XM_014071649.1"/>
</dbReference>
<proteinExistence type="predicted"/>
<organism evidence="8 9">
    <name type="scientific">Thamnophis sirtalis</name>
    <dbReference type="NCBI Taxonomy" id="35019"/>
    <lineage>
        <taxon>Eukaryota</taxon>
        <taxon>Metazoa</taxon>
        <taxon>Chordata</taxon>
        <taxon>Craniata</taxon>
        <taxon>Vertebrata</taxon>
        <taxon>Euteleostomi</taxon>
        <taxon>Lepidosauria</taxon>
        <taxon>Squamata</taxon>
        <taxon>Bifurcata</taxon>
        <taxon>Unidentata</taxon>
        <taxon>Episquamata</taxon>
        <taxon>Toxicofera</taxon>
        <taxon>Serpentes</taxon>
        <taxon>Colubroidea</taxon>
        <taxon>Colubridae</taxon>
        <taxon>Natricinae</taxon>
        <taxon>Thamnophis</taxon>
    </lineage>
</organism>
<evidence type="ECO:0000259" key="7">
    <source>
        <dbReference type="SMART" id="SM00013"/>
    </source>
</evidence>
<dbReference type="InterPro" id="IPR000372">
    <property type="entry name" value="LRRNT"/>
</dbReference>
<sequence>MKKTKMAKPSQVLTIFLLFEMSVFGQYESDDFEDEYEHEVDSEYPSIFHQIPHVEYNVPYSTIPAECAKECFCSPTFPTAMYCDHRKLLTIPKIPAHIQQLYLQYNEIEAVPLESFVNATALKEINLSHNKIKSHKIDNGVFVKLANLTQLHLEYNQLEEIPFPLPGSLERLILGSNQISKSHGKALEGLTHLTMLDLCNNYLEDSQLKGIDFSSMRNLMQINLCSNKLQSMLLDLPPSVMYLSLENNSVSSIPDNYFHKLPNLTALRMSHNNLEEIPFNAFMFSSLLELNLGHNKLKHVFYIPRTLQHLYLEDNELEVMNVTLMCPTIDPLNLKHLTYIRVDQNKLTAPISTYAFFCFPHVRSIYYGEQKISKDQQTQLRTPLFRRFFTQEEYEEAEDFHEEQDESHDHDSRGSDNDNYLDPYFY</sequence>
<name>A0A6I9YT41_9SAUR</name>
<dbReference type="InterPro" id="IPR003591">
    <property type="entry name" value="Leu-rich_rpt_typical-subtyp"/>
</dbReference>
<feature type="signal peptide" evidence="6">
    <location>
        <begin position="1"/>
        <end position="25"/>
    </location>
</feature>
<accession>A0A6I9YT41</accession>
<dbReference type="InterPro" id="IPR001611">
    <property type="entry name" value="Leu-rich_rpt"/>
</dbReference>
<dbReference type="SUPFAM" id="SSF52058">
    <property type="entry name" value="L domain-like"/>
    <property type="match status" value="1"/>
</dbReference>
<feature type="compositionally biased region" description="Basic and acidic residues" evidence="5">
    <location>
        <begin position="407"/>
        <end position="416"/>
    </location>
</feature>
<dbReference type="PANTHER" id="PTHR45712:SF3">
    <property type="entry name" value="OSTEOMODULIN"/>
    <property type="match status" value="1"/>
</dbReference>
<evidence type="ECO:0000256" key="5">
    <source>
        <dbReference type="SAM" id="MobiDB-lite"/>
    </source>
</evidence>
<evidence type="ECO:0000313" key="8">
    <source>
        <dbReference type="Proteomes" id="UP000504617"/>
    </source>
</evidence>
<evidence type="ECO:0000313" key="9">
    <source>
        <dbReference type="RefSeq" id="XP_013927124.1"/>
    </source>
</evidence>
<dbReference type="Pfam" id="PF13855">
    <property type="entry name" value="LRR_8"/>
    <property type="match status" value="2"/>
</dbReference>
<evidence type="ECO:0000256" key="6">
    <source>
        <dbReference type="SAM" id="SignalP"/>
    </source>
</evidence>
<keyword evidence="1" id="KW-0433">Leucine-rich repeat</keyword>
<evidence type="ECO:0000256" key="2">
    <source>
        <dbReference type="ARBA" id="ARBA00022729"/>
    </source>
</evidence>
<dbReference type="Proteomes" id="UP000504617">
    <property type="component" value="Unplaced"/>
</dbReference>
<dbReference type="OrthoDB" id="1055097at2759"/>
<keyword evidence="4" id="KW-0325">Glycoprotein</keyword>
<keyword evidence="3" id="KW-0677">Repeat</keyword>
<feature type="region of interest" description="Disordered" evidence="5">
    <location>
        <begin position="395"/>
        <end position="426"/>
    </location>
</feature>
<evidence type="ECO:0000256" key="1">
    <source>
        <dbReference type="ARBA" id="ARBA00022614"/>
    </source>
</evidence>
<dbReference type="PROSITE" id="PS51450">
    <property type="entry name" value="LRR"/>
    <property type="match status" value="1"/>
</dbReference>
<reference evidence="9" key="1">
    <citation type="submission" date="2025-08" db="UniProtKB">
        <authorList>
            <consortium name="RefSeq"/>
        </authorList>
    </citation>
    <scope>IDENTIFICATION</scope>
    <source>
        <tissue evidence="9">Skeletal muscle</tissue>
    </source>
</reference>
<protein>
    <submittedName>
        <fullName evidence="9">Osteomodulin</fullName>
    </submittedName>
</protein>
<evidence type="ECO:0000256" key="4">
    <source>
        <dbReference type="ARBA" id="ARBA00023180"/>
    </source>
</evidence>
<dbReference type="InterPro" id="IPR050333">
    <property type="entry name" value="SLRP"/>
</dbReference>
<keyword evidence="2 6" id="KW-0732">Signal</keyword>
<dbReference type="SMART" id="SM00364">
    <property type="entry name" value="LRR_BAC"/>
    <property type="match status" value="4"/>
</dbReference>
<dbReference type="Gene3D" id="3.80.10.10">
    <property type="entry name" value="Ribonuclease Inhibitor"/>
    <property type="match status" value="3"/>
</dbReference>
<feature type="chain" id="PRO_5026964576" evidence="6">
    <location>
        <begin position="26"/>
        <end position="426"/>
    </location>
</feature>
<dbReference type="SMART" id="SM00013">
    <property type="entry name" value="LRRNT"/>
    <property type="match status" value="1"/>
</dbReference>
<dbReference type="CTD" id="4958"/>
<dbReference type="Pfam" id="PF01462">
    <property type="entry name" value="LRRNT"/>
    <property type="match status" value="1"/>
</dbReference>
<dbReference type="AlphaFoldDB" id="A0A6I9YT41"/>
<feature type="domain" description="LRRNT" evidence="7">
    <location>
        <begin position="66"/>
        <end position="100"/>
    </location>
</feature>
<dbReference type="InterPro" id="IPR032675">
    <property type="entry name" value="LRR_dom_sf"/>
</dbReference>
<dbReference type="GeneID" id="106553201"/>
<dbReference type="KEGG" id="tsr:106553201"/>
<dbReference type="PANTHER" id="PTHR45712">
    <property type="entry name" value="AGAP008170-PA"/>
    <property type="match status" value="1"/>
</dbReference>
<evidence type="ECO:0000256" key="3">
    <source>
        <dbReference type="ARBA" id="ARBA00022737"/>
    </source>
</evidence>
<dbReference type="SMART" id="SM00369">
    <property type="entry name" value="LRR_TYP"/>
    <property type="match status" value="8"/>
</dbReference>
<keyword evidence="8" id="KW-1185">Reference proteome</keyword>